<evidence type="ECO:0000313" key="2">
    <source>
        <dbReference type="Proteomes" id="UP001500729"/>
    </source>
</evidence>
<evidence type="ECO:0000313" key="1">
    <source>
        <dbReference type="EMBL" id="GAA0536743.1"/>
    </source>
</evidence>
<dbReference type="EMBL" id="BAAAGS010000027">
    <property type="protein sequence ID" value="GAA0536743.1"/>
    <property type="molecule type" value="Genomic_DNA"/>
</dbReference>
<name>A0ABP3N6L8_SACER</name>
<dbReference type="Proteomes" id="UP001500729">
    <property type="component" value="Unassembled WGS sequence"/>
</dbReference>
<sequence>MSARPASLVLAHATVENEDVNVDALVGTYRNTETPFHPRSRRELERLLDGYELEEPGLVYAPERPWENPALSGFHAAVARL</sequence>
<dbReference type="InterPro" id="IPR029063">
    <property type="entry name" value="SAM-dependent_MTases_sf"/>
</dbReference>
<dbReference type="RefSeq" id="WP_009945492.1">
    <property type="nucleotide sequence ID" value="NZ_BAAAGS010000027.1"/>
</dbReference>
<dbReference type="Gene3D" id="3.40.50.150">
    <property type="entry name" value="Vaccinia Virus protein VP39"/>
    <property type="match status" value="1"/>
</dbReference>
<dbReference type="Pfam" id="PF04672">
    <property type="entry name" value="Methyltransf_19"/>
    <property type="match status" value="1"/>
</dbReference>
<reference evidence="2" key="1">
    <citation type="journal article" date="2019" name="Int. J. Syst. Evol. Microbiol.">
        <title>The Global Catalogue of Microorganisms (GCM) 10K type strain sequencing project: providing services to taxonomists for standard genome sequencing and annotation.</title>
        <authorList>
            <consortium name="The Broad Institute Genomics Platform"/>
            <consortium name="The Broad Institute Genome Sequencing Center for Infectious Disease"/>
            <person name="Wu L."/>
            <person name="Ma J."/>
        </authorList>
    </citation>
    <scope>NUCLEOTIDE SEQUENCE [LARGE SCALE GENOMIC DNA]</scope>
    <source>
        <strain evidence="2">JCM 10303</strain>
    </source>
</reference>
<protein>
    <submittedName>
        <fullName evidence="1">Uncharacterized protein</fullName>
    </submittedName>
</protein>
<keyword evidence="2" id="KW-1185">Reference proteome</keyword>
<comment type="caution">
    <text evidence="1">The sequence shown here is derived from an EMBL/GenBank/DDBJ whole genome shotgun (WGS) entry which is preliminary data.</text>
</comment>
<organism evidence="1 2">
    <name type="scientific">Saccharopolyspora erythraea</name>
    <name type="common">Streptomyces erythraeus</name>
    <dbReference type="NCBI Taxonomy" id="1836"/>
    <lineage>
        <taxon>Bacteria</taxon>
        <taxon>Bacillati</taxon>
        <taxon>Actinomycetota</taxon>
        <taxon>Actinomycetes</taxon>
        <taxon>Pseudonocardiales</taxon>
        <taxon>Pseudonocardiaceae</taxon>
        <taxon>Saccharopolyspora</taxon>
    </lineage>
</organism>
<proteinExistence type="predicted"/>
<dbReference type="InterPro" id="IPR006764">
    <property type="entry name" value="SAM_dep_MeTrfase_SAV2177_type"/>
</dbReference>
<accession>A0ABP3N6L8</accession>
<gene>
    <name evidence="1" type="ORF">GCM10009533_39950</name>
</gene>